<gene>
    <name evidence="1" type="ORF">A2719_04015</name>
</gene>
<dbReference type="CDD" id="cd06223">
    <property type="entry name" value="PRTases_typeI"/>
    <property type="match status" value="1"/>
</dbReference>
<dbReference type="Proteomes" id="UP000177480">
    <property type="component" value="Unassembled WGS sequence"/>
</dbReference>
<organism evidence="1 2">
    <name type="scientific">Candidatus Ryanbacteria bacterium RIFCSPHIGHO2_01_FULL_45_22</name>
    <dbReference type="NCBI Taxonomy" id="1802114"/>
    <lineage>
        <taxon>Bacteria</taxon>
        <taxon>Candidatus Ryaniibacteriota</taxon>
    </lineage>
</organism>
<dbReference type="SUPFAM" id="SSF53271">
    <property type="entry name" value="PRTase-like"/>
    <property type="match status" value="1"/>
</dbReference>
<name>A0A1G2G2L8_9BACT</name>
<proteinExistence type="predicted"/>
<evidence type="ECO:0000313" key="1">
    <source>
        <dbReference type="EMBL" id="OGZ44554.1"/>
    </source>
</evidence>
<dbReference type="InterPro" id="IPR000836">
    <property type="entry name" value="PRTase_dom"/>
</dbReference>
<dbReference type="STRING" id="1802114.A2719_04015"/>
<accession>A0A1G2G2L8</accession>
<evidence type="ECO:0008006" key="3">
    <source>
        <dbReference type="Google" id="ProtNLM"/>
    </source>
</evidence>
<protein>
    <recommendedName>
        <fullName evidence="3">Phosphoribosyltransferase domain-containing protein</fullName>
    </recommendedName>
</protein>
<comment type="caution">
    <text evidence="1">The sequence shown here is derived from an EMBL/GenBank/DDBJ whole genome shotgun (WGS) entry which is preliminary data.</text>
</comment>
<dbReference type="InterPro" id="IPR029057">
    <property type="entry name" value="PRTase-like"/>
</dbReference>
<sequence length="241" mass="26873">MSERFNLLDVRPEHFAAGVLNPAGVILTWLKNEDAYWEYKGEPSPEQPHAELSGGGCSNGFIDMPAILKYPYICEILGRELGKLLIKRGVETDWVISSPYSALTLGHEVAKELNAVFGFPIKDPTDPKQKRMLWRGKPIPTESRVLQVEELITTASTADEVRKAVILNDGQGKLRWVYEIATLVHRPVKVSTFYSTFNGIVVVSLLEKEIQNYPNGTSCPYCAIGSKKLRPRANWAELTGA</sequence>
<dbReference type="AlphaFoldDB" id="A0A1G2G2L8"/>
<dbReference type="EMBL" id="MHNK01000001">
    <property type="protein sequence ID" value="OGZ44554.1"/>
    <property type="molecule type" value="Genomic_DNA"/>
</dbReference>
<evidence type="ECO:0000313" key="2">
    <source>
        <dbReference type="Proteomes" id="UP000177480"/>
    </source>
</evidence>
<dbReference type="Gene3D" id="3.40.50.2020">
    <property type="match status" value="1"/>
</dbReference>
<reference evidence="1 2" key="1">
    <citation type="journal article" date="2016" name="Nat. Commun.">
        <title>Thousands of microbial genomes shed light on interconnected biogeochemical processes in an aquifer system.</title>
        <authorList>
            <person name="Anantharaman K."/>
            <person name="Brown C.T."/>
            <person name="Hug L.A."/>
            <person name="Sharon I."/>
            <person name="Castelle C.J."/>
            <person name="Probst A.J."/>
            <person name="Thomas B.C."/>
            <person name="Singh A."/>
            <person name="Wilkins M.J."/>
            <person name="Karaoz U."/>
            <person name="Brodie E.L."/>
            <person name="Williams K.H."/>
            <person name="Hubbard S.S."/>
            <person name="Banfield J.F."/>
        </authorList>
    </citation>
    <scope>NUCLEOTIDE SEQUENCE [LARGE SCALE GENOMIC DNA]</scope>
</reference>